<proteinExistence type="predicted"/>
<dbReference type="RefSeq" id="WP_274151094.1">
    <property type="nucleotide sequence ID" value="NZ_CP117811.1"/>
</dbReference>
<evidence type="ECO:0000313" key="2">
    <source>
        <dbReference type="Proteomes" id="UP001214250"/>
    </source>
</evidence>
<protein>
    <submittedName>
        <fullName evidence="1">Uncharacterized protein</fullName>
    </submittedName>
</protein>
<dbReference type="Proteomes" id="UP001214250">
    <property type="component" value="Chromosome 1"/>
</dbReference>
<keyword evidence="2" id="KW-1185">Reference proteome</keyword>
<gene>
    <name evidence="1" type="ORF">PQO03_03295</name>
</gene>
<dbReference type="EMBL" id="CP117811">
    <property type="protein sequence ID" value="WDE96985.1"/>
    <property type="molecule type" value="Genomic_DNA"/>
</dbReference>
<organism evidence="1 2">
    <name type="scientific">Lentisphaera profundi</name>
    <dbReference type="NCBI Taxonomy" id="1658616"/>
    <lineage>
        <taxon>Bacteria</taxon>
        <taxon>Pseudomonadati</taxon>
        <taxon>Lentisphaerota</taxon>
        <taxon>Lentisphaeria</taxon>
        <taxon>Lentisphaerales</taxon>
        <taxon>Lentisphaeraceae</taxon>
        <taxon>Lentisphaera</taxon>
    </lineage>
</organism>
<name>A0ABY7VUU9_9BACT</name>
<reference evidence="1 2" key="1">
    <citation type="submission" date="2023-02" db="EMBL/GenBank/DDBJ databases">
        <title>Genome sequence of Lentisphaera profundi SAORIC-696.</title>
        <authorList>
            <person name="Kim e."/>
            <person name="Cho J.-C."/>
            <person name="Choi A."/>
            <person name="Kang I."/>
        </authorList>
    </citation>
    <scope>NUCLEOTIDE SEQUENCE [LARGE SCALE GENOMIC DNA]</scope>
    <source>
        <strain evidence="1 2">SAORIC-696</strain>
    </source>
</reference>
<accession>A0ABY7VUU9</accession>
<evidence type="ECO:0000313" key="1">
    <source>
        <dbReference type="EMBL" id="WDE96985.1"/>
    </source>
</evidence>
<sequence length="46" mass="5335">MKKNPDWNEASWTILITDLTDQGFSDWTSTQEGKDSIGLYIETNRK</sequence>